<feature type="domain" description="HTH asnC-type" evidence="4">
    <location>
        <begin position="33"/>
        <end position="94"/>
    </location>
</feature>
<name>A0ABC8B637_9NOCA</name>
<dbReference type="PANTHER" id="PTHR30154">
    <property type="entry name" value="LEUCINE-RESPONSIVE REGULATORY PROTEIN"/>
    <property type="match status" value="1"/>
</dbReference>
<evidence type="ECO:0000256" key="2">
    <source>
        <dbReference type="ARBA" id="ARBA00023125"/>
    </source>
</evidence>
<dbReference type="Gene3D" id="1.10.10.10">
    <property type="entry name" value="Winged helix-like DNA-binding domain superfamily/Winged helix DNA-binding domain"/>
    <property type="match status" value="1"/>
</dbReference>
<dbReference type="InterPro" id="IPR036390">
    <property type="entry name" value="WH_DNA-bd_sf"/>
</dbReference>
<dbReference type="SUPFAM" id="SSF54909">
    <property type="entry name" value="Dimeric alpha+beta barrel"/>
    <property type="match status" value="1"/>
</dbReference>
<organism evidence="5 6">
    <name type="scientific">Nocardia seriolae</name>
    <dbReference type="NCBI Taxonomy" id="37332"/>
    <lineage>
        <taxon>Bacteria</taxon>
        <taxon>Bacillati</taxon>
        <taxon>Actinomycetota</taxon>
        <taxon>Actinomycetes</taxon>
        <taxon>Mycobacteriales</taxon>
        <taxon>Nocardiaceae</taxon>
        <taxon>Nocardia</taxon>
    </lineage>
</organism>
<dbReference type="AlphaFoldDB" id="A0ABC8B637"/>
<accession>A0ABC8B637</accession>
<dbReference type="InterPro" id="IPR000485">
    <property type="entry name" value="AsnC-type_HTH_dom"/>
</dbReference>
<dbReference type="GO" id="GO:0003677">
    <property type="term" value="F:DNA binding"/>
    <property type="evidence" value="ECO:0007669"/>
    <property type="project" value="UniProtKB-KW"/>
</dbReference>
<dbReference type="PROSITE" id="PS50956">
    <property type="entry name" value="HTH_ASNC_2"/>
    <property type="match status" value="1"/>
</dbReference>
<evidence type="ECO:0000256" key="1">
    <source>
        <dbReference type="ARBA" id="ARBA00023015"/>
    </source>
</evidence>
<dbReference type="EMBL" id="CP017839">
    <property type="protein sequence ID" value="APB01867.1"/>
    <property type="molecule type" value="Genomic_DNA"/>
</dbReference>
<dbReference type="CDD" id="cd00090">
    <property type="entry name" value="HTH_ARSR"/>
    <property type="match status" value="1"/>
</dbReference>
<evidence type="ECO:0000313" key="5">
    <source>
        <dbReference type="EMBL" id="APB01867.1"/>
    </source>
</evidence>
<dbReference type="Proteomes" id="UP000180166">
    <property type="component" value="Chromosome"/>
</dbReference>
<reference evidence="5 6" key="1">
    <citation type="submission" date="2016-10" db="EMBL/GenBank/DDBJ databases">
        <title>Genome sequence of Nocardia seriolae strain EM150506, isolated from Anguila japonica.</title>
        <authorList>
            <person name="Han H.-J."/>
        </authorList>
    </citation>
    <scope>NUCLEOTIDE SEQUENCE [LARGE SCALE GENOMIC DNA]</scope>
    <source>
        <strain evidence="5 6">EM150506</strain>
    </source>
</reference>
<dbReference type="InterPro" id="IPR019888">
    <property type="entry name" value="Tscrpt_reg_AsnC-like"/>
</dbReference>
<protein>
    <submittedName>
        <fullName evidence="5">HTH-type transcriptional regulator</fullName>
    </submittedName>
</protein>
<dbReference type="InterPro" id="IPR011008">
    <property type="entry name" value="Dimeric_a/b-barrel"/>
</dbReference>
<dbReference type="Gene3D" id="3.30.70.920">
    <property type="match status" value="1"/>
</dbReference>
<evidence type="ECO:0000256" key="3">
    <source>
        <dbReference type="ARBA" id="ARBA00023163"/>
    </source>
</evidence>
<dbReference type="SUPFAM" id="SSF46785">
    <property type="entry name" value="Winged helix' DNA-binding domain"/>
    <property type="match status" value="1"/>
</dbReference>
<dbReference type="SMART" id="SM00344">
    <property type="entry name" value="HTH_ASNC"/>
    <property type="match status" value="1"/>
</dbReference>
<proteinExistence type="predicted"/>
<gene>
    <name evidence="5" type="ORF">NS506_07852</name>
</gene>
<dbReference type="KEGG" id="nsr:NS506_07852"/>
<sequence length="197" mass="20780">MNCTTICPLVLDNLNSSELTTEVPAMSRTPARLDELDLAILTAMHEYQKAGILELSRRTRVARATVQSRIARMEEAGVIASYDPQIDVTAAGFDVQAFVTLEIAQGALDAVSAELDAIPGVLEAYATTGSGDVLCRIGADSHAGLQAVLLSIDKTSSVVRSHSVVVLSTVVAHRTLPLLRTLAPSGSSKAPAYRAAH</sequence>
<keyword evidence="3" id="KW-0804">Transcription</keyword>
<evidence type="ECO:0000259" key="4">
    <source>
        <dbReference type="PROSITE" id="PS50956"/>
    </source>
</evidence>
<dbReference type="InterPro" id="IPR019887">
    <property type="entry name" value="Tscrpt_reg_AsnC/Lrp_C"/>
</dbReference>
<dbReference type="Pfam" id="PF01037">
    <property type="entry name" value="AsnC_trans_reg"/>
    <property type="match status" value="1"/>
</dbReference>
<keyword evidence="2" id="KW-0238">DNA-binding</keyword>
<keyword evidence="1" id="KW-0805">Transcription regulation</keyword>
<dbReference type="Pfam" id="PF13412">
    <property type="entry name" value="HTH_24"/>
    <property type="match status" value="1"/>
</dbReference>
<dbReference type="InterPro" id="IPR036388">
    <property type="entry name" value="WH-like_DNA-bd_sf"/>
</dbReference>
<dbReference type="InterPro" id="IPR011991">
    <property type="entry name" value="ArsR-like_HTH"/>
</dbReference>
<evidence type="ECO:0000313" key="6">
    <source>
        <dbReference type="Proteomes" id="UP000180166"/>
    </source>
</evidence>
<dbReference type="PRINTS" id="PR00033">
    <property type="entry name" value="HTHASNC"/>
</dbReference>
<dbReference type="PANTHER" id="PTHR30154:SF34">
    <property type="entry name" value="TRANSCRIPTIONAL REGULATOR AZLB"/>
    <property type="match status" value="1"/>
</dbReference>